<evidence type="ECO:0000313" key="2">
    <source>
        <dbReference type="EMBL" id="CAJ0872295.1"/>
    </source>
</evidence>
<dbReference type="PANTHER" id="PTHR36558">
    <property type="entry name" value="GLR1098 PROTEIN"/>
    <property type="match status" value="1"/>
</dbReference>
<dbReference type="InterPro" id="IPR011335">
    <property type="entry name" value="Restrct_endonuc-II-like"/>
</dbReference>
<dbReference type="AlphaFoldDB" id="A0AA48M3Q3"/>
<dbReference type="SUPFAM" id="SSF52980">
    <property type="entry name" value="Restriction endonuclease-like"/>
    <property type="match status" value="1"/>
</dbReference>
<protein>
    <recommendedName>
        <fullName evidence="1">Putative restriction endonuclease domain-containing protein</fullName>
    </recommendedName>
</protein>
<dbReference type="Pfam" id="PF05685">
    <property type="entry name" value="Uma2"/>
    <property type="match status" value="1"/>
</dbReference>
<dbReference type="InterPro" id="IPR012296">
    <property type="entry name" value="Nuclease_put_TT1808"/>
</dbReference>
<proteinExistence type="predicted"/>
<accession>A0AA48M3Q3</accession>
<sequence length="186" mass="20566">MGVPFLDPRPMNAEEFFAFTATRPDDEKWELIDGEPVSSGSATRLHQKIILNLTVLLDQFARNAAWEVLPGLGVRLSTISVPVPDLLIRPNDDLKGVECDDMMVAFEVLSPSTANRDLRWKRKAYATLPSLSQYVVVAQDAVEVVSYDRKSGFAERRFESAGAELDLPIVGAGLSLRDIYRGTGLL</sequence>
<dbReference type="InterPro" id="IPR008538">
    <property type="entry name" value="Uma2"/>
</dbReference>
<dbReference type="EMBL" id="OY288114">
    <property type="protein sequence ID" value="CAJ0872295.1"/>
    <property type="molecule type" value="Genomic_DNA"/>
</dbReference>
<organism evidence="2">
    <name type="scientific">freshwater sediment metagenome</name>
    <dbReference type="NCBI Taxonomy" id="556182"/>
    <lineage>
        <taxon>unclassified sequences</taxon>
        <taxon>metagenomes</taxon>
        <taxon>ecological metagenomes</taxon>
    </lineage>
</organism>
<name>A0AA48M3Q3_9ZZZZ</name>
<dbReference type="Gene3D" id="3.90.1570.10">
    <property type="entry name" value="tt1808, chain A"/>
    <property type="match status" value="1"/>
</dbReference>
<gene>
    <name evidence="2" type="ORF">AMST5_02403</name>
</gene>
<dbReference type="PANTHER" id="PTHR36558:SF1">
    <property type="entry name" value="RESTRICTION ENDONUCLEASE DOMAIN-CONTAINING PROTEIN-RELATED"/>
    <property type="match status" value="1"/>
</dbReference>
<evidence type="ECO:0000259" key="1">
    <source>
        <dbReference type="Pfam" id="PF05685"/>
    </source>
</evidence>
<reference evidence="2" key="1">
    <citation type="submission" date="2023-07" db="EMBL/GenBank/DDBJ databases">
        <authorList>
            <person name="Pelsma A.J. K."/>
        </authorList>
    </citation>
    <scope>NUCLEOTIDE SEQUENCE</scope>
</reference>
<feature type="domain" description="Putative restriction endonuclease" evidence="1">
    <location>
        <begin position="14"/>
        <end position="176"/>
    </location>
</feature>
<dbReference type="CDD" id="cd06260">
    <property type="entry name" value="DUF820-like"/>
    <property type="match status" value="1"/>
</dbReference>